<protein>
    <recommendedName>
        <fullName evidence="3">Zinc dependent phospholipase C family protein</fullName>
    </recommendedName>
</protein>
<keyword evidence="2" id="KW-1185">Reference proteome</keyword>
<name>A0A4Y6UVD7_SACBS</name>
<proteinExistence type="predicted"/>
<evidence type="ECO:0000313" key="1">
    <source>
        <dbReference type="EMBL" id="QDH20356.1"/>
    </source>
</evidence>
<dbReference type="OrthoDB" id="9810012at2"/>
<evidence type="ECO:0008006" key="3">
    <source>
        <dbReference type="Google" id="ProtNLM"/>
    </source>
</evidence>
<dbReference type="AlphaFoldDB" id="A0A4Y6UVD7"/>
<sequence>MPLPMVHLGVAVRYFEGGGVPEAFALGSIAPDAIHMRAGAGREDKVRTHFGGKETTPDILEREYASYLGLSDEPEWRVYVQGYFAHVLTDYLWGQSIYEDFKRQTQRDGLPPGEIKNTYYVDTDGIDFRLYETSAWTDEIRAGLLRVPARGVPPLLTEREVDEWRLRTLHWFEEPTHRPESEPKYVTMAIVEDFIRQTGDATRDAIREWEARLERTGGHRS</sequence>
<dbReference type="RefSeq" id="WP_141446796.1">
    <property type="nucleotide sequence ID" value="NZ_CP041217.1"/>
</dbReference>
<accession>A0A4Y6UVD7</accession>
<gene>
    <name evidence="1" type="ORF">FFV09_05455</name>
</gene>
<reference evidence="1 2" key="1">
    <citation type="submission" date="2019-06" db="EMBL/GenBank/DDBJ databases">
        <title>Saccharibacillus brassicae sp. nov., an endophytic bacterium isolated from Chinese cabbage seeds (Brassica pekinensis).</title>
        <authorList>
            <person name="Jiang L."/>
            <person name="Lee J."/>
            <person name="Kim S.W."/>
        </authorList>
    </citation>
    <scope>NUCLEOTIDE SEQUENCE [LARGE SCALE GENOMIC DNA]</scope>
    <source>
        <strain evidence="2">KCTC 43072 / ATSA2</strain>
    </source>
</reference>
<dbReference type="Proteomes" id="UP000316968">
    <property type="component" value="Chromosome"/>
</dbReference>
<evidence type="ECO:0000313" key="2">
    <source>
        <dbReference type="Proteomes" id="UP000316968"/>
    </source>
</evidence>
<dbReference type="KEGG" id="saca:FFV09_05455"/>
<organism evidence="1 2">
    <name type="scientific">Saccharibacillus brassicae</name>
    <dbReference type="NCBI Taxonomy" id="2583377"/>
    <lineage>
        <taxon>Bacteria</taxon>
        <taxon>Bacillati</taxon>
        <taxon>Bacillota</taxon>
        <taxon>Bacilli</taxon>
        <taxon>Bacillales</taxon>
        <taxon>Paenibacillaceae</taxon>
        <taxon>Saccharibacillus</taxon>
    </lineage>
</organism>
<dbReference type="EMBL" id="CP041217">
    <property type="protein sequence ID" value="QDH20356.1"/>
    <property type="molecule type" value="Genomic_DNA"/>
</dbReference>